<dbReference type="Proteomes" id="UP001216390">
    <property type="component" value="Chromosome"/>
</dbReference>
<feature type="compositionally biased region" description="Low complexity" evidence="2">
    <location>
        <begin position="22"/>
        <end position="34"/>
    </location>
</feature>
<feature type="coiled-coil region" evidence="1">
    <location>
        <begin position="148"/>
        <end position="182"/>
    </location>
</feature>
<keyword evidence="3" id="KW-0489">Methyltransferase</keyword>
<evidence type="ECO:0000313" key="4">
    <source>
        <dbReference type="Proteomes" id="UP001216390"/>
    </source>
</evidence>
<sequence>MADHDPSAESDAARLVEEVAARAEATAAPATAPAGPRRSAEEMRAEMADARHRLETAWHTSDSGTEIPDSARLRQVKRAVMVGLRPVTSHQIPFNREVVVAVDRLANVVEGVATQVEGAEERVDDRLKRVEAGIATVDVAGADAEAEVALLRSTCDELARRLEAAEAALVEQRRALAAARAREDLVLRAARDLAGDAGRTALAEEADAADAALVGRLAAAGRPGPEALRAQARAVVDAVAEAAVAAPVLDLASAGGEWLDAWSARGIEVTGVEPDAGAAETLRARGHDVERADPVAHLASRPAGSLGAVTAAVLADVVPLAELVTLVDSAREALRPGGVLVLAVADPAGQAAGDGQWADPRRRPVHPRTLTLLALERGWAEADLAALDDEAGASHVLVARTAGAAPTR</sequence>
<protein>
    <submittedName>
        <fullName evidence="3">Methyltransferase domain-containing protein</fullName>
    </submittedName>
</protein>
<dbReference type="RefSeq" id="WP_272735342.1">
    <property type="nucleotide sequence ID" value="NZ_CP116942.1"/>
</dbReference>
<evidence type="ECO:0000256" key="1">
    <source>
        <dbReference type="SAM" id="Coils"/>
    </source>
</evidence>
<dbReference type="KEGG" id="ima:PO878_15035"/>
<accession>A0AAE9YDH9</accession>
<dbReference type="EMBL" id="CP116942">
    <property type="protein sequence ID" value="WCO65816.1"/>
    <property type="molecule type" value="Genomic_DNA"/>
</dbReference>
<dbReference type="GO" id="GO:0032259">
    <property type="term" value="P:methylation"/>
    <property type="evidence" value="ECO:0007669"/>
    <property type="project" value="UniProtKB-KW"/>
</dbReference>
<feature type="region of interest" description="Disordered" evidence="2">
    <location>
        <begin position="1"/>
        <end position="43"/>
    </location>
</feature>
<keyword evidence="1" id="KW-0175">Coiled coil</keyword>
<dbReference type="InterPro" id="IPR029063">
    <property type="entry name" value="SAM-dependent_MTases_sf"/>
</dbReference>
<name>A0AAE9YDH9_9ACTN</name>
<gene>
    <name evidence="3" type="ORF">PO878_15035</name>
</gene>
<dbReference type="GO" id="GO:0008168">
    <property type="term" value="F:methyltransferase activity"/>
    <property type="evidence" value="ECO:0007669"/>
    <property type="project" value="UniProtKB-KW"/>
</dbReference>
<dbReference type="AlphaFoldDB" id="A0AAE9YDH9"/>
<dbReference type="SUPFAM" id="SSF53335">
    <property type="entry name" value="S-adenosyl-L-methionine-dependent methyltransferases"/>
    <property type="match status" value="1"/>
</dbReference>
<proteinExistence type="predicted"/>
<dbReference type="Pfam" id="PF13489">
    <property type="entry name" value="Methyltransf_23"/>
    <property type="match status" value="1"/>
</dbReference>
<feature type="compositionally biased region" description="Basic and acidic residues" evidence="2">
    <location>
        <begin position="1"/>
        <end position="21"/>
    </location>
</feature>
<evidence type="ECO:0000256" key="2">
    <source>
        <dbReference type="SAM" id="MobiDB-lite"/>
    </source>
</evidence>
<keyword evidence="3" id="KW-0808">Transferase</keyword>
<keyword evidence="4" id="KW-1185">Reference proteome</keyword>
<reference evidence="3" key="1">
    <citation type="submission" date="2023-01" db="EMBL/GenBank/DDBJ databases">
        <title>The diversity of Class Acidimicrobiia in South China Sea sediment environments and the proposal of Iamia marina sp. nov., a novel species of the genus Iamia.</title>
        <authorList>
            <person name="He Y."/>
            <person name="Tian X."/>
        </authorList>
    </citation>
    <scope>NUCLEOTIDE SEQUENCE</scope>
    <source>
        <strain evidence="3">DSM 19957</strain>
    </source>
</reference>
<dbReference type="Gene3D" id="3.40.50.150">
    <property type="entry name" value="Vaccinia Virus protein VP39"/>
    <property type="match status" value="1"/>
</dbReference>
<evidence type="ECO:0000313" key="3">
    <source>
        <dbReference type="EMBL" id="WCO65816.1"/>
    </source>
</evidence>
<organism evidence="3 4">
    <name type="scientific">Iamia majanohamensis</name>
    <dbReference type="NCBI Taxonomy" id="467976"/>
    <lineage>
        <taxon>Bacteria</taxon>
        <taxon>Bacillati</taxon>
        <taxon>Actinomycetota</taxon>
        <taxon>Acidimicrobiia</taxon>
        <taxon>Acidimicrobiales</taxon>
        <taxon>Iamiaceae</taxon>
        <taxon>Iamia</taxon>
    </lineage>
</organism>